<dbReference type="Proteomes" id="UP000198862">
    <property type="component" value="Unassembled WGS sequence"/>
</dbReference>
<dbReference type="AlphaFoldDB" id="A0A1I1Q6M5"/>
<protein>
    <submittedName>
        <fullName evidence="1">Uncharacterized protein</fullName>
    </submittedName>
</protein>
<evidence type="ECO:0000313" key="1">
    <source>
        <dbReference type="EMBL" id="SFD17622.1"/>
    </source>
</evidence>
<dbReference type="RefSeq" id="WP_091988192.1">
    <property type="nucleotide sequence ID" value="NZ_FOLO01000038.1"/>
</dbReference>
<name>A0A1I1Q6M5_9GAMM</name>
<dbReference type="STRING" id="1123010.SAMN02745724_03767"/>
<evidence type="ECO:0000313" key="2">
    <source>
        <dbReference type="Proteomes" id="UP000198862"/>
    </source>
</evidence>
<dbReference type="OrthoDB" id="7023923at2"/>
<organism evidence="1 2">
    <name type="scientific">Pseudoalteromonas denitrificans DSM 6059</name>
    <dbReference type="NCBI Taxonomy" id="1123010"/>
    <lineage>
        <taxon>Bacteria</taxon>
        <taxon>Pseudomonadati</taxon>
        <taxon>Pseudomonadota</taxon>
        <taxon>Gammaproteobacteria</taxon>
        <taxon>Alteromonadales</taxon>
        <taxon>Pseudoalteromonadaceae</taxon>
        <taxon>Pseudoalteromonas</taxon>
    </lineage>
</organism>
<reference evidence="1 2" key="1">
    <citation type="submission" date="2016-10" db="EMBL/GenBank/DDBJ databases">
        <authorList>
            <person name="de Groot N.N."/>
        </authorList>
    </citation>
    <scope>NUCLEOTIDE SEQUENCE [LARGE SCALE GENOMIC DNA]</scope>
    <source>
        <strain evidence="1 2">DSM 6059</strain>
    </source>
</reference>
<accession>A0A1I1Q6M5</accession>
<sequence length="656" mass="75461">MKFEQLFVKKTNILTNDGKKVSCNYLNNSRFSFDCKLSLSLHYVFCAYGRERSYSRAYTLRAAINHFLNFIEIYESHSVNINPVDQYIKITSELVLNFNRYCLKNKLMKGLASRFNGALKSTAMDNDDGLPLLTLPLIEIIKGEPNEALSDSGFDSLSDALKKHCELINNKIIFNQSIRDVDSYTLEEIILELDTNSRHPLENISKWKPCLIKCHKTLLAAKLPFNVSMDDFFNIYDTAVNKKPIELSNPVEIIIKYFDLNSVDLTFNDFLELSYPSSQDQAVLAVFLMLQLGWNKEIVMALDGDNFEFSLVGLFDSKNSIIFSEKIKSQSINKPYLEPKPFFGISNKSDPISAYNLILLAKTFSEPFSILPEESTRSYTQKHNNLLFSCMRKFGTWRSKKKNCKLPPGRFSSMSNSDLWTTGIEAFLRNYIVLDDGNRIRTLKQLTCRLRPTWVKKSQEIKSLPLSFVSFLQGHASKTTTDVHYDNSAQAKVKRRKRLRSELSEILKLFQQKKFKGLLGKVNNNKNTSKKWVSFIIPGHDLPMWSCIDNTKPDWEGSVEYMSSRKKCFKLSKCLFCSRICVTKDSLPFLLDRQNTLIESIDPLDADKNEELSIVNFLVSDWKNKTELQSASRYQNKFGKKILPFDLDILSVIFEG</sequence>
<proteinExistence type="predicted"/>
<keyword evidence="2" id="KW-1185">Reference proteome</keyword>
<dbReference type="EMBL" id="FOLO01000038">
    <property type="protein sequence ID" value="SFD17622.1"/>
    <property type="molecule type" value="Genomic_DNA"/>
</dbReference>
<gene>
    <name evidence="1" type="ORF">SAMN02745724_03767</name>
</gene>